<organism evidence="1 2">
    <name type="scientific">Dryococelus australis</name>
    <dbReference type="NCBI Taxonomy" id="614101"/>
    <lineage>
        <taxon>Eukaryota</taxon>
        <taxon>Metazoa</taxon>
        <taxon>Ecdysozoa</taxon>
        <taxon>Arthropoda</taxon>
        <taxon>Hexapoda</taxon>
        <taxon>Insecta</taxon>
        <taxon>Pterygota</taxon>
        <taxon>Neoptera</taxon>
        <taxon>Polyneoptera</taxon>
        <taxon>Phasmatodea</taxon>
        <taxon>Verophasmatodea</taxon>
        <taxon>Anareolatae</taxon>
        <taxon>Phasmatidae</taxon>
        <taxon>Eurycanthinae</taxon>
        <taxon>Dryococelus</taxon>
    </lineage>
</organism>
<name>A0ABQ9GVX2_9NEOP</name>
<comment type="caution">
    <text evidence="1">The sequence shown here is derived from an EMBL/GenBank/DDBJ whole genome shotgun (WGS) entry which is preliminary data.</text>
</comment>
<evidence type="ECO:0000313" key="2">
    <source>
        <dbReference type="Proteomes" id="UP001159363"/>
    </source>
</evidence>
<dbReference type="Proteomes" id="UP001159363">
    <property type="component" value="Chromosome 8"/>
</dbReference>
<accession>A0ABQ9GVX2</accession>
<reference evidence="1 2" key="1">
    <citation type="submission" date="2023-02" db="EMBL/GenBank/DDBJ databases">
        <title>LHISI_Scaffold_Assembly.</title>
        <authorList>
            <person name="Stuart O.P."/>
            <person name="Cleave R."/>
            <person name="Magrath M.J.L."/>
            <person name="Mikheyev A.S."/>
        </authorList>
    </citation>
    <scope>NUCLEOTIDE SEQUENCE [LARGE SCALE GENOMIC DNA]</scope>
    <source>
        <strain evidence="1">Daus_M_001</strain>
        <tissue evidence="1">Leg muscle</tissue>
    </source>
</reference>
<keyword evidence="2" id="KW-1185">Reference proteome</keyword>
<evidence type="ECO:0000313" key="1">
    <source>
        <dbReference type="EMBL" id="KAJ8876185.1"/>
    </source>
</evidence>
<dbReference type="EMBL" id="JARBHB010000009">
    <property type="protein sequence ID" value="KAJ8876185.1"/>
    <property type="molecule type" value="Genomic_DNA"/>
</dbReference>
<proteinExistence type="predicted"/>
<protein>
    <submittedName>
        <fullName evidence="1">Uncharacterized protein</fullName>
    </submittedName>
</protein>
<sequence>MAIEQCLMRLLKIQGGLTNGCGISNSQLAYFVLAFPACIKVCEAMERLIGVSMNSTEHYVELGDSRQSVDKGDSETVLPLAAVNNSITIRIEVVSVNLQQLFMPIVWAVINSAGDLLHYLKNELAPRPLALFDDVSMWKTDKSALLDVFNSAPVPEILQETSTFIIDCGYLFQVLVWPRPPTFGTVVESYLQRAVQHYFTSAIVIFDGYDDVLSTKAEEQRRCSLHKTSPIMSFDSSTIIIVSQADFLSNGHNKARLISMLSQEFHSAGLKVHQAVADTDTLIVRTVLQEATKGREVIVVATDSHILIMLLARAHGGTSVHLLSPGSKIYSVGDIQRQIVFNNPSADKGQIITAGEQFLIQLYNNEDFRSLDELCGRMYARPLARQAVTASFELAALPPTSAAQPQDISAEWLDNRLCPTDWGCIVSGKSLIPVATELPPAPDDLLQLISCACKAECATNCCCHTTDLSSSMMCAHCSGRGCHKGSNSEHHEDTPDAPDGL</sequence>
<gene>
    <name evidence="1" type="ORF">PR048_024094</name>
</gene>